<evidence type="ECO:0000256" key="4">
    <source>
        <dbReference type="RuleBase" id="RU003357"/>
    </source>
</evidence>
<proteinExistence type="inferred from homology"/>
<dbReference type="PANTHER" id="PTHR40980:SF5">
    <property type="entry name" value="TONB-DEPENDENT RECEPTOR"/>
    <property type="match status" value="1"/>
</dbReference>
<keyword evidence="4" id="KW-0798">TonB box</keyword>
<dbReference type="PANTHER" id="PTHR40980">
    <property type="entry name" value="PLUG DOMAIN-CONTAINING PROTEIN"/>
    <property type="match status" value="1"/>
</dbReference>
<dbReference type="Proteomes" id="UP000064893">
    <property type="component" value="Chromosome"/>
</dbReference>
<evidence type="ECO:0000313" key="8">
    <source>
        <dbReference type="EMBL" id="ALO16709.1"/>
    </source>
</evidence>
<keyword evidence="2 4" id="KW-0472">Membrane</keyword>
<dbReference type="SUPFAM" id="SSF56935">
    <property type="entry name" value="Porins"/>
    <property type="match status" value="1"/>
</dbReference>
<feature type="signal peptide" evidence="5">
    <location>
        <begin position="1"/>
        <end position="20"/>
    </location>
</feature>
<gene>
    <name evidence="8" type="ORF">L21SP5_03089</name>
</gene>
<dbReference type="Gene3D" id="2.60.40.1120">
    <property type="entry name" value="Carboxypeptidase-like, regulatory domain"/>
    <property type="match status" value="1"/>
</dbReference>
<keyword evidence="8" id="KW-0675">Receptor</keyword>
<accession>A0A0S2I3E2</accession>
<dbReference type="Pfam" id="PF07715">
    <property type="entry name" value="Plug"/>
    <property type="match status" value="1"/>
</dbReference>
<dbReference type="OrthoDB" id="9768470at2"/>
<dbReference type="Gene3D" id="2.170.130.10">
    <property type="entry name" value="TonB-dependent receptor, plug domain"/>
    <property type="match status" value="1"/>
</dbReference>
<dbReference type="SUPFAM" id="SSF49464">
    <property type="entry name" value="Carboxypeptidase regulatory domain-like"/>
    <property type="match status" value="1"/>
</dbReference>
<dbReference type="RefSeq" id="WP_057954061.1">
    <property type="nucleotide sequence ID" value="NZ_CP013118.1"/>
</dbReference>
<dbReference type="STRING" id="1307839.L21SP5_03089"/>
<dbReference type="Pfam" id="PF00593">
    <property type="entry name" value="TonB_dep_Rec_b-barrel"/>
    <property type="match status" value="1"/>
</dbReference>
<dbReference type="InterPro" id="IPR037066">
    <property type="entry name" value="Plug_dom_sf"/>
</dbReference>
<dbReference type="KEGG" id="blq:L21SP5_03089"/>
<evidence type="ECO:0000259" key="7">
    <source>
        <dbReference type="Pfam" id="PF07715"/>
    </source>
</evidence>
<evidence type="ECO:0000256" key="2">
    <source>
        <dbReference type="ARBA" id="ARBA00023136"/>
    </source>
</evidence>
<feature type="domain" description="TonB-dependent receptor plug" evidence="7">
    <location>
        <begin position="135"/>
        <end position="230"/>
    </location>
</feature>
<dbReference type="Gene3D" id="2.40.170.20">
    <property type="entry name" value="TonB-dependent receptor, beta-barrel domain"/>
    <property type="match status" value="1"/>
</dbReference>
<dbReference type="InterPro" id="IPR012910">
    <property type="entry name" value="Plug_dom"/>
</dbReference>
<dbReference type="InterPro" id="IPR000531">
    <property type="entry name" value="Beta-barrel_TonB"/>
</dbReference>
<keyword evidence="5" id="KW-0732">Signal</keyword>
<dbReference type="EMBL" id="CP013118">
    <property type="protein sequence ID" value="ALO16709.1"/>
    <property type="molecule type" value="Genomic_DNA"/>
</dbReference>
<organism evidence="8 9">
    <name type="scientific">Salinivirga cyanobacteriivorans</name>
    <dbReference type="NCBI Taxonomy" id="1307839"/>
    <lineage>
        <taxon>Bacteria</taxon>
        <taxon>Pseudomonadati</taxon>
        <taxon>Bacteroidota</taxon>
        <taxon>Bacteroidia</taxon>
        <taxon>Bacteroidales</taxon>
        <taxon>Salinivirgaceae</taxon>
        <taxon>Salinivirga</taxon>
    </lineage>
</organism>
<dbReference type="InterPro" id="IPR008969">
    <property type="entry name" value="CarboxyPept-like_regulatory"/>
</dbReference>
<evidence type="ECO:0000256" key="5">
    <source>
        <dbReference type="SAM" id="SignalP"/>
    </source>
</evidence>
<feature type="chain" id="PRO_5006599590" evidence="5">
    <location>
        <begin position="21"/>
        <end position="966"/>
    </location>
</feature>
<dbReference type="InterPro" id="IPR036942">
    <property type="entry name" value="Beta-barrel_TonB_sf"/>
</dbReference>
<name>A0A0S2I3E2_9BACT</name>
<dbReference type="GO" id="GO:0009279">
    <property type="term" value="C:cell outer membrane"/>
    <property type="evidence" value="ECO:0007669"/>
    <property type="project" value="UniProtKB-SubCell"/>
</dbReference>
<evidence type="ECO:0000256" key="1">
    <source>
        <dbReference type="ARBA" id="ARBA00004442"/>
    </source>
</evidence>
<dbReference type="AlphaFoldDB" id="A0A0S2I3E2"/>
<comment type="subcellular location">
    <subcellularLocation>
        <location evidence="1 4">Cell outer membrane</location>
    </subcellularLocation>
</comment>
<keyword evidence="9" id="KW-1185">Reference proteome</keyword>
<dbReference type="Pfam" id="PF13715">
    <property type="entry name" value="CarbopepD_reg_2"/>
    <property type="match status" value="1"/>
</dbReference>
<evidence type="ECO:0000259" key="6">
    <source>
        <dbReference type="Pfam" id="PF00593"/>
    </source>
</evidence>
<protein>
    <submittedName>
        <fullName evidence="8">TonB-dependent receptor</fullName>
    </submittedName>
</protein>
<keyword evidence="3" id="KW-0998">Cell outer membrane</keyword>
<sequence precursor="true">MNLKSVVLFALLCFSSAMYAQNGTIRGTIIDDATGETLVGAQIIIKEMPGTGTITDLDGAFSLNVSPGNYTVQVRYISYQNMTIEDVNVESGEITVLGNLNLKEDNQVLQEVVVTAEAVKNSEIALMSMRKKSQVMMDGISASKMDLIGDATAVEAVKRVTGVSIEGGKYVYVRGLGDRYSKTTLNGVDIPGLDPDRNTLQMDIFPTNLVSNITVSKNFTADMPADFTGGLLNIETVAFPEKKVLNFSIGTGYNPKSNFNSDFLSYEGGSTDFLGFDDGTRSLPDDAKLNNMPTPISGASSSEVNSFLNSFSSGLDAETETSLMDLSLSVSFGNQIELKKQDSEPLNSPKLGYIFSVSYKNDFELYLNAEDGEYQRSTDNPSEYELLQADVKKGDIGKVNTLVGLLGGVAYKTNFSKIRMTLMHLQNGEKSAADLVIDNNDVAGQSGYEGLADILSYGQRSLSNLLIGGKHVYDNSGWEINWKVSPTYSISDDPDIRKTAFTIENKPLFNAGAAGFPTRIWRSLGEFNGVAKADLIKKHSLFGENAKLKFGFLYTYKHRNYEILKYTVQFFGSQPDWELADASLVLKPENLYPNGPIYYQSANNVPNPNQYSSNVHNRGLYLSEEFSFLSQFKSILGVRIENYVQRHTGRDQAGSTGASSGNVLDDEIVLNSTDFFPSAIIIYEISDNQKIRVSYSRTIARPSFKELSYAQIIDPVSDRIFNGGLHEYADWDGNLHETRINNYDLRWDYFMERGQIFSISAFYKQFDDPIELVRIPEGTTSPEYQPRNVGDGQLYGIEIEAVKSLGFVSPMLDNYNVSGNVTFVYSEIDMTDKEYYSRLGSARTGEKVKRTREMAGQSPYVVNAGFSYNNKDRGLDIGLFYNVKGPTLQVVGSRNIPDVYSKPFHGLNFSASKKLGKNENMSTDIKVSNILDQKRESIFMSYKATDQIYKSRYTGTSFSIGFSYKF</sequence>
<dbReference type="PATRIC" id="fig|1307839.3.peg.3252"/>
<comment type="similarity">
    <text evidence="4">Belongs to the TonB-dependent receptor family.</text>
</comment>
<reference evidence="8 9" key="1">
    <citation type="submission" date="2015-11" db="EMBL/GenBank/DDBJ databases">
        <title>Description and complete genome sequence of a novel strain predominating in hypersaline microbial mats and representing a new family of the Bacteriodetes phylum.</title>
        <authorList>
            <person name="Spring S."/>
            <person name="Bunk B."/>
            <person name="Sproer C."/>
            <person name="Klenk H.-P."/>
        </authorList>
    </citation>
    <scope>NUCLEOTIDE SEQUENCE [LARGE SCALE GENOMIC DNA]</scope>
    <source>
        <strain evidence="8 9">L21-Spi-D4</strain>
    </source>
</reference>
<feature type="domain" description="TonB-dependent receptor-like beta-barrel" evidence="6">
    <location>
        <begin position="462"/>
        <end position="929"/>
    </location>
</feature>
<evidence type="ECO:0000313" key="9">
    <source>
        <dbReference type="Proteomes" id="UP000064893"/>
    </source>
</evidence>
<evidence type="ECO:0000256" key="3">
    <source>
        <dbReference type="ARBA" id="ARBA00023237"/>
    </source>
</evidence>